<accession>L7KJ69</accession>
<dbReference type="Proteomes" id="UP000010988">
    <property type="component" value="Unassembled WGS sequence"/>
</dbReference>
<feature type="domain" description="HTH marR-type" evidence="1">
    <location>
        <begin position="1"/>
        <end position="141"/>
    </location>
</feature>
<dbReference type="PANTHER" id="PTHR39515">
    <property type="entry name" value="CONSERVED PROTEIN"/>
    <property type="match status" value="1"/>
</dbReference>
<dbReference type="EMBL" id="BANR01000004">
    <property type="protein sequence ID" value="GAC47982.1"/>
    <property type="molecule type" value="Genomic_DNA"/>
</dbReference>
<name>L7KJ69_9ACTN</name>
<comment type="caution">
    <text evidence="2">The sequence shown here is derived from an EMBL/GenBank/DDBJ whole genome shotgun (WGS) entry which is preliminary data.</text>
</comment>
<dbReference type="InterPro" id="IPR036390">
    <property type="entry name" value="WH_DNA-bd_sf"/>
</dbReference>
<protein>
    <submittedName>
        <fullName evidence="2">Putative MarR family transcriptional regulator</fullName>
    </submittedName>
</protein>
<dbReference type="RefSeq" id="WP_005172355.1">
    <property type="nucleotide sequence ID" value="NZ_BANR01000004.1"/>
</dbReference>
<sequence length="142" mass="15180">MSAARPTVELAAALFDLLTHTLERRTRELSIGGTATLFTLWRGGPRRATTLAAIEGVTPPTMTALITSLERDGLVERRVDPDDRRASLVALTESGKAYIEARREAHIAQLVAGIDDLPPALRSELTSAADAVAALAHRLGDT</sequence>
<evidence type="ECO:0000313" key="2">
    <source>
        <dbReference type="EMBL" id="GAC47982.1"/>
    </source>
</evidence>
<dbReference type="Pfam" id="PF01047">
    <property type="entry name" value="MarR"/>
    <property type="match status" value="1"/>
</dbReference>
<evidence type="ECO:0000259" key="1">
    <source>
        <dbReference type="PROSITE" id="PS50995"/>
    </source>
</evidence>
<gene>
    <name evidence="2" type="ORF">GOACH_04_03800</name>
</gene>
<organism evidence="2 3">
    <name type="scientific">Gordonia aichiensis NBRC 108223</name>
    <dbReference type="NCBI Taxonomy" id="1220583"/>
    <lineage>
        <taxon>Bacteria</taxon>
        <taxon>Bacillati</taxon>
        <taxon>Actinomycetota</taxon>
        <taxon>Actinomycetes</taxon>
        <taxon>Mycobacteriales</taxon>
        <taxon>Gordoniaceae</taxon>
        <taxon>Gordonia</taxon>
    </lineage>
</organism>
<dbReference type="SMART" id="SM00347">
    <property type="entry name" value="HTH_MARR"/>
    <property type="match status" value="1"/>
</dbReference>
<dbReference type="AlphaFoldDB" id="L7KJ69"/>
<dbReference type="OrthoDB" id="69852at2"/>
<dbReference type="InterPro" id="IPR000835">
    <property type="entry name" value="HTH_MarR-typ"/>
</dbReference>
<dbReference type="eggNOG" id="COG1846">
    <property type="taxonomic scope" value="Bacteria"/>
</dbReference>
<dbReference type="PROSITE" id="PS50995">
    <property type="entry name" value="HTH_MARR_2"/>
    <property type="match status" value="1"/>
</dbReference>
<dbReference type="STRING" id="1220583.GOACH_04_03800"/>
<reference evidence="2 3" key="1">
    <citation type="submission" date="2012-12" db="EMBL/GenBank/DDBJ databases">
        <title>Whole genome shotgun sequence of Gordonia aichiensis NBRC 108223.</title>
        <authorList>
            <person name="Isaki-Nakamura S."/>
            <person name="Hosoyama A."/>
            <person name="Tsuchikane K."/>
            <person name="Ando Y."/>
            <person name="Baba S."/>
            <person name="Ohji S."/>
            <person name="Hamada M."/>
            <person name="Tamura T."/>
            <person name="Yamazoe A."/>
            <person name="Yamazaki S."/>
            <person name="Fujita N."/>
        </authorList>
    </citation>
    <scope>NUCLEOTIDE SEQUENCE [LARGE SCALE GENOMIC DNA]</scope>
    <source>
        <strain evidence="2 3">NBRC 108223</strain>
    </source>
</reference>
<dbReference type="InterPro" id="IPR052526">
    <property type="entry name" value="HTH-type_Bedaq_tolerance"/>
</dbReference>
<dbReference type="PANTHER" id="PTHR39515:SF2">
    <property type="entry name" value="HTH-TYPE TRANSCRIPTIONAL REGULATOR RV0880"/>
    <property type="match status" value="1"/>
</dbReference>
<proteinExistence type="predicted"/>
<keyword evidence="3" id="KW-1185">Reference proteome</keyword>
<dbReference type="Gene3D" id="1.10.10.10">
    <property type="entry name" value="Winged helix-like DNA-binding domain superfamily/Winged helix DNA-binding domain"/>
    <property type="match status" value="1"/>
</dbReference>
<dbReference type="PRINTS" id="PR00598">
    <property type="entry name" value="HTHMARR"/>
</dbReference>
<evidence type="ECO:0000313" key="3">
    <source>
        <dbReference type="Proteomes" id="UP000010988"/>
    </source>
</evidence>
<dbReference type="GO" id="GO:0003700">
    <property type="term" value="F:DNA-binding transcription factor activity"/>
    <property type="evidence" value="ECO:0007669"/>
    <property type="project" value="InterPro"/>
</dbReference>
<dbReference type="InterPro" id="IPR036388">
    <property type="entry name" value="WH-like_DNA-bd_sf"/>
</dbReference>
<dbReference type="SUPFAM" id="SSF46785">
    <property type="entry name" value="Winged helix' DNA-binding domain"/>
    <property type="match status" value="1"/>
</dbReference>